<dbReference type="Pfam" id="PF12833">
    <property type="entry name" value="HTH_18"/>
    <property type="match status" value="1"/>
</dbReference>
<dbReference type="PANTHER" id="PTHR11019">
    <property type="entry name" value="HTH-TYPE TRANSCRIPTIONAL REGULATOR NIMR"/>
    <property type="match status" value="1"/>
</dbReference>
<dbReference type="Proteomes" id="UP000075260">
    <property type="component" value="Unassembled WGS sequence"/>
</dbReference>
<evidence type="ECO:0000313" key="3">
    <source>
        <dbReference type="EMBL" id="KYF64601.1"/>
    </source>
</evidence>
<sequence length="278" mass="31303">MNLLWQSFPMPEGRRAQAWRYHPAYRRPAHFHDEPEFNLVVRGTAVFRVGHRRVLMGRGALFWYPPGLDHYLEDASPDIELYVVGFRPELIDAFAREHGCAPSFSRPQQRLDGAALLACADAMAQVPSSRDNQAVEGRLLDLFAVLAQMTPPPQMSLGHRAAALLADAPSLRRDELTRRLASNRGDVSRKFRRDQGLSLTEYKNRLQTLRLLELLEQGCSHLTHAALEAGFGSYSRCHQVIRELLGMAPSALLDPGTRKLLADRLEPLSAQHDRRDPG</sequence>
<evidence type="ECO:0000313" key="4">
    <source>
        <dbReference type="Proteomes" id="UP000075260"/>
    </source>
</evidence>
<dbReference type="AlphaFoldDB" id="A0A150Q9G4"/>
<dbReference type="SUPFAM" id="SSF51215">
    <property type="entry name" value="Regulatory protein AraC"/>
    <property type="match status" value="1"/>
</dbReference>
<dbReference type="PROSITE" id="PS01124">
    <property type="entry name" value="HTH_ARAC_FAMILY_2"/>
    <property type="match status" value="1"/>
</dbReference>
<reference evidence="3 4" key="1">
    <citation type="submission" date="2014-02" db="EMBL/GenBank/DDBJ databases">
        <title>The small core and large imbalanced accessory genome model reveals a collaborative survival strategy of Sorangium cellulosum strains in nature.</title>
        <authorList>
            <person name="Han K."/>
            <person name="Peng R."/>
            <person name="Blom J."/>
            <person name="Li Y.-Z."/>
        </authorList>
    </citation>
    <scope>NUCLEOTIDE SEQUENCE [LARGE SCALE GENOMIC DNA]</scope>
    <source>
        <strain evidence="3 4">So0008-312</strain>
    </source>
</reference>
<dbReference type="GO" id="GO:0003700">
    <property type="term" value="F:DNA-binding transcription factor activity"/>
    <property type="evidence" value="ECO:0007669"/>
    <property type="project" value="InterPro"/>
</dbReference>
<feature type="domain" description="HTH araC/xylS-type" evidence="2">
    <location>
        <begin position="165"/>
        <end position="255"/>
    </location>
</feature>
<protein>
    <recommendedName>
        <fullName evidence="2">HTH araC/xylS-type domain-containing protein</fullName>
    </recommendedName>
</protein>
<organism evidence="3 4">
    <name type="scientific">Sorangium cellulosum</name>
    <name type="common">Polyangium cellulosum</name>
    <dbReference type="NCBI Taxonomy" id="56"/>
    <lineage>
        <taxon>Bacteria</taxon>
        <taxon>Pseudomonadati</taxon>
        <taxon>Myxococcota</taxon>
        <taxon>Polyangia</taxon>
        <taxon>Polyangiales</taxon>
        <taxon>Polyangiaceae</taxon>
        <taxon>Sorangium</taxon>
    </lineage>
</organism>
<dbReference type="InterPro" id="IPR014710">
    <property type="entry name" value="RmlC-like_jellyroll"/>
</dbReference>
<dbReference type="Pfam" id="PF02311">
    <property type="entry name" value="AraC_binding"/>
    <property type="match status" value="1"/>
</dbReference>
<dbReference type="SMART" id="SM00342">
    <property type="entry name" value="HTH_ARAC"/>
    <property type="match status" value="1"/>
</dbReference>
<name>A0A150Q9G4_SORCE</name>
<dbReference type="InterPro" id="IPR003313">
    <property type="entry name" value="AraC-bd"/>
</dbReference>
<dbReference type="Gene3D" id="2.60.120.10">
    <property type="entry name" value="Jelly Rolls"/>
    <property type="match status" value="1"/>
</dbReference>
<dbReference type="EMBL" id="JEMA01000904">
    <property type="protein sequence ID" value="KYF64601.1"/>
    <property type="molecule type" value="Genomic_DNA"/>
</dbReference>
<keyword evidence="1" id="KW-0238">DNA-binding</keyword>
<dbReference type="InterPro" id="IPR037923">
    <property type="entry name" value="HTH-like"/>
</dbReference>
<comment type="caution">
    <text evidence="3">The sequence shown here is derived from an EMBL/GenBank/DDBJ whole genome shotgun (WGS) entry which is preliminary data.</text>
</comment>
<dbReference type="InterPro" id="IPR018060">
    <property type="entry name" value="HTH_AraC"/>
</dbReference>
<accession>A0A150Q9G4</accession>
<dbReference type="RefSeq" id="WP_061611572.1">
    <property type="nucleotide sequence ID" value="NZ_JEMA01000904.1"/>
</dbReference>
<dbReference type="Gene3D" id="1.10.10.60">
    <property type="entry name" value="Homeodomain-like"/>
    <property type="match status" value="1"/>
</dbReference>
<gene>
    <name evidence="3" type="ORF">BE15_38680</name>
</gene>
<evidence type="ECO:0000256" key="1">
    <source>
        <dbReference type="ARBA" id="ARBA00023125"/>
    </source>
</evidence>
<evidence type="ECO:0000259" key="2">
    <source>
        <dbReference type="PROSITE" id="PS01124"/>
    </source>
</evidence>
<proteinExistence type="predicted"/>
<dbReference type="PANTHER" id="PTHR11019:SF199">
    <property type="entry name" value="HTH-TYPE TRANSCRIPTIONAL REGULATOR NIMR"/>
    <property type="match status" value="1"/>
</dbReference>
<dbReference type="GO" id="GO:0043565">
    <property type="term" value="F:sequence-specific DNA binding"/>
    <property type="evidence" value="ECO:0007669"/>
    <property type="project" value="InterPro"/>
</dbReference>
<dbReference type="OrthoDB" id="5494798at2"/>